<evidence type="ECO:0000259" key="2">
    <source>
        <dbReference type="Pfam" id="PF01558"/>
    </source>
</evidence>
<dbReference type="PANTHER" id="PTHR32154">
    <property type="entry name" value="PYRUVATE-FLAVODOXIN OXIDOREDUCTASE-RELATED"/>
    <property type="match status" value="1"/>
</dbReference>
<dbReference type="HOGENOM" id="CLU_017038_1_0_7"/>
<dbReference type="eggNOG" id="COG1014">
    <property type="taxonomic scope" value="Bacteria"/>
</dbReference>
<dbReference type="eggNOG" id="COG0674">
    <property type="taxonomic scope" value="Bacteria"/>
</dbReference>
<dbReference type="EMBL" id="CP000112">
    <property type="protein sequence ID" value="ABB38589.1"/>
    <property type="molecule type" value="Genomic_DNA"/>
</dbReference>
<dbReference type="EC" id="1.2.7.3" evidence="5"/>
<dbReference type="SUPFAM" id="SSF53323">
    <property type="entry name" value="Pyruvate-ferredoxin oxidoreductase, PFOR, domain III"/>
    <property type="match status" value="1"/>
</dbReference>
<feature type="domain" description="Pyruvate/ketoisovalerate oxidoreductase catalytic" evidence="2">
    <location>
        <begin position="14"/>
        <end position="166"/>
    </location>
</feature>
<dbReference type="AlphaFoldDB" id="Q310Q7"/>
<dbReference type="Gene3D" id="3.40.50.920">
    <property type="match status" value="1"/>
</dbReference>
<proteinExistence type="predicted"/>
<dbReference type="CDD" id="cd07034">
    <property type="entry name" value="TPP_PYR_PFOR_IOR-alpha_like"/>
    <property type="match status" value="1"/>
</dbReference>
<dbReference type="SUPFAM" id="SSF52518">
    <property type="entry name" value="Thiamin diphosphate-binding fold (THDP-binding)"/>
    <property type="match status" value="1"/>
</dbReference>
<evidence type="ECO:0000259" key="3">
    <source>
        <dbReference type="Pfam" id="PF01855"/>
    </source>
</evidence>
<evidence type="ECO:0000259" key="4">
    <source>
        <dbReference type="Pfam" id="PF17147"/>
    </source>
</evidence>
<dbReference type="Gene3D" id="3.40.920.10">
    <property type="entry name" value="Pyruvate-ferredoxin oxidoreductase, PFOR, domain III"/>
    <property type="match status" value="1"/>
</dbReference>
<dbReference type="InterPro" id="IPR022367">
    <property type="entry name" value="2-oxoacid/accept_OxRdtase_asu"/>
</dbReference>
<reference evidence="5 6" key="1">
    <citation type="journal article" date="2011" name="J. Bacteriol.">
        <title>Complete genome sequence and updated annotation of Desulfovibrio alaskensis G20.</title>
        <authorList>
            <person name="Hauser L.J."/>
            <person name="Land M.L."/>
            <person name="Brown S.D."/>
            <person name="Larimer F."/>
            <person name="Keller K.L."/>
            <person name="Rapp-Giles B.J."/>
            <person name="Price M.N."/>
            <person name="Lin M."/>
            <person name="Bruce D.C."/>
            <person name="Detter J.C."/>
            <person name="Tapia R."/>
            <person name="Han C.S."/>
            <person name="Goodwin L.A."/>
            <person name="Cheng J.F."/>
            <person name="Pitluck S."/>
            <person name="Copeland A."/>
            <person name="Lucas S."/>
            <person name="Nolan M."/>
            <person name="Lapidus A.L."/>
            <person name="Palumbo A.V."/>
            <person name="Wall J.D."/>
        </authorList>
    </citation>
    <scope>NUCLEOTIDE SEQUENCE [LARGE SCALE GENOMIC DNA]</scope>
    <source>
        <strain evidence="6">ATCC BAA 1058 / DSM 17464 / G20</strain>
    </source>
</reference>
<protein>
    <submittedName>
        <fullName evidence="5">2-oxoacid:acceptor oxidoreductase, alpha subunit</fullName>
        <ecNumber evidence="5">1.2.7.3</ecNumber>
    </submittedName>
</protein>
<gene>
    <name evidence="5" type="ordered locus">Dde_1792</name>
</gene>
<evidence type="ECO:0000256" key="1">
    <source>
        <dbReference type="ARBA" id="ARBA00023002"/>
    </source>
</evidence>
<dbReference type="PANTHER" id="PTHR32154:SF20">
    <property type="entry name" value="2-OXOGLUTARATE OXIDOREDUCTASE SUBUNIT KORA"/>
    <property type="match status" value="1"/>
</dbReference>
<dbReference type="Pfam" id="PF17147">
    <property type="entry name" value="PFOR_II"/>
    <property type="match status" value="1"/>
</dbReference>
<feature type="domain" description="Pyruvate flavodoxin/ferredoxin oxidoreductase pyrimidine binding" evidence="3">
    <location>
        <begin position="201"/>
        <end position="434"/>
    </location>
</feature>
<organism evidence="5 6">
    <name type="scientific">Oleidesulfovibrio alaskensis (strain ATCC BAA-1058 / DSM 17464 / G20)</name>
    <name type="common">Desulfovibrio alaskensis</name>
    <dbReference type="NCBI Taxonomy" id="207559"/>
    <lineage>
        <taxon>Bacteria</taxon>
        <taxon>Pseudomonadati</taxon>
        <taxon>Thermodesulfobacteriota</taxon>
        <taxon>Desulfovibrionia</taxon>
        <taxon>Desulfovibrionales</taxon>
        <taxon>Desulfovibrionaceae</taxon>
        <taxon>Oleidesulfovibrio</taxon>
    </lineage>
</organism>
<evidence type="ECO:0000313" key="6">
    <source>
        <dbReference type="Proteomes" id="UP000002710"/>
    </source>
</evidence>
<dbReference type="STRING" id="207559.Dde_1792"/>
<sequence>METKDKHIVIGGEAGQGLVTIGQMLTKALARSGYEVLVAQHYMSRVRGGHNTYRIRTGNGEIVSPVDGIDILVALDQETVSRHKANMTESGIVILDETLDPEGLKAVRVPFKELAPRPIYQNIAGLAVVAELLGIGQEVLQKLIRNTFRRKGDEVVTQNLTVLDEACRWTEAHKSSCTPLPPAEGDSDRMVIHGNEAIALGALAAGVKCCFFYPMTPATSVAQNLITYAERMQLIVEQAEDEIAALNMGLGSVYAGAKTLVPTSGGGFALMTEAVSLAGVMESPIVIVLAQRPGPATGLPTRTEQADLNLALYAGHGEFPRAIYAPATVEDCFELTYRSFDVTERFQTPVFVLTDQYLADSYRAVHKFDLAALAPVAEPDTGSEGDRSYKRYAFTEDGVSPRKLPGFSEALVLADCHEHTEDGHITESMDVRVAMNDKRMRKEQGMRAETLAPRYFGDEGASRILVCWGSTEGPAREAAARMRRKGARVGVLSFTQVWPLAPESFMPLLENAEEVIGIEGNATAQFMKLIRQETGFKVHRTVLRYDGRPFTPRYILQNLGEEEG</sequence>
<dbReference type="InterPro" id="IPR033412">
    <property type="entry name" value="PFOR_II"/>
</dbReference>
<dbReference type="Proteomes" id="UP000002710">
    <property type="component" value="Chromosome"/>
</dbReference>
<dbReference type="Pfam" id="PF01855">
    <property type="entry name" value="POR_N"/>
    <property type="match status" value="1"/>
</dbReference>
<dbReference type="Gene3D" id="3.40.50.970">
    <property type="match status" value="1"/>
</dbReference>
<dbReference type="FunFam" id="3.40.50.970:FF:000022">
    <property type="entry name" value="2-oxoglutarate ferredoxin oxidoreductase alpha subunit"/>
    <property type="match status" value="1"/>
</dbReference>
<dbReference type="GO" id="GO:0006979">
    <property type="term" value="P:response to oxidative stress"/>
    <property type="evidence" value="ECO:0007669"/>
    <property type="project" value="TreeGrafter"/>
</dbReference>
<dbReference type="Pfam" id="PF01558">
    <property type="entry name" value="POR"/>
    <property type="match status" value="1"/>
</dbReference>
<dbReference type="InterPro" id="IPR009014">
    <property type="entry name" value="Transketo_C/PFOR_II"/>
</dbReference>
<dbReference type="InterPro" id="IPR002869">
    <property type="entry name" value="Pyrv_flavodox_OxRed_cen"/>
</dbReference>
<dbReference type="SUPFAM" id="SSF52922">
    <property type="entry name" value="TK C-terminal domain-like"/>
    <property type="match status" value="1"/>
</dbReference>
<dbReference type="InterPro" id="IPR019752">
    <property type="entry name" value="Pyrv/ketoisovalerate_OxRed_cat"/>
</dbReference>
<accession>Q310Q7</accession>
<name>Q310Q7_OLEA2</name>
<dbReference type="InterPro" id="IPR050722">
    <property type="entry name" value="Pyruvate:ferred/Flavod_OxRd"/>
</dbReference>
<dbReference type="InterPro" id="IPR002880">
    <property type="entry name" value="Pyrv_Fd/Flavodoxin_OxRdtase_N"/>
</dbReference>
<keyword evidence="6" id="KW-1185">Reference proteome</keyword>
<dbReference type="GO" id="GO:0047553">
    <property type="term" value="F:2-oxoglutarate synthase activity"/>
    <property type="evidence" value="ECO:0007669"/>
    <property type="project" value="UniProtKB-EC"/>
</dbReference>
<dbReference type="NCBIfam" id="TIGR03710">
    <property type="entry name" value="OAFO_sf"/>
    <property type="match status" value="1"/>
</dbReference>
<dbReference type="RefSeq" id="WP_011367719.1">
    <property type="nucleotide sequence ID" value="NC_007519.1"/>
</dbReference>
<evidence type="ECO:0000313" key="5">
    <source>
        <dbReference type="EMBL" id="ABB38589.1"/>
    </source>
</evidence>
<dbReference type="KEGG" id="dde:Dde_1792"/>
<keyword evidence="1 5" id="KW-0560">Oxidoreductase</keyword>
<dbReference type="InterPro" id="IPR029061">
    <property type="entry name" value="THDP-binding"/>
</dbReference>
<feature type="domain" description="Pyruvate:ferredoxin oxidoreductase core" evidence="4">
    <location>
        <begin position="461"/>
        <end position="553"/>
    </location>
</feature>